<evidence type="ECO:0000313" key="2">
    <source>
        <dbReference type="Proteomes" id="UP000646827"/>
    </source>
</evidence>
<gene>
    <name evidence="1" type="ORF">INT45_009653</name>
</gene>
<evidence type="ECO:0000313" key="1">
    <source>
        <dbReference type="EMBL" id="KAG2217454.1"/>
    </source>
</evidence>
<comment type="caution">
    <text evidence="1">The sequence shown here is derived from an EMBL/GenBank/DDBJ whole genome shotgun (WGS) entry which is preliminary data.</text>
</comment>
<keyword evidence="2" id="KW-1185">Reference proteome</keyword>
<protein>
    <submittedName>
        <fullName evidence="1">Uncharacterized protein</fullName>
    </submittedName>
</protein>
<organism evidence="1 2">
    <name type="scientific">Circinella minor</name>
    <dbReference type="NCBI Taxonomy" id="1195481"/>
    <lineage>
        <taxon>Eukaryota</taxon>
        <taxon>Fungi</taxon>
        <taxon>Fungi incertae sedis</taxon>
        <taxon>Mucoromycota</taxon>
        <taxon>Mucoromycotina</taxon>
        <taxon>Mucoromycetes</taxon>
        <taxon>Mucorales</taxon>
        <taxon>Lichtheimiaceae</taxon>
        <taxon>Circinella</taxon>
    </lineage>
</organism>
<reference evidence="1 2" key="1">
    <citation type="submission" date="2020-12" db="EMBL/GenBank/DDBJ databases">
        <title>Metabolic potential, ecology and presence of endohyphal bacteria is reflected in genomic diversity of Mucoromycotina.</title>
        <authorList>
            <person name="Muszewska A."/>
            <person name="Okrasinska A."/>
            <person name="Steczkiewicz K."/>
            <person name="Drgas O."/>
            <person name="Orlowska M."/>
            <person name="Perlinska-Lenart U."/>
            <person name="Aleksandrzak-Piekarczyk T."/>
            <person name="Szatraj K."/>
            <person name="Zielenkiewicz U."/>
            <person name="Pilsyk S."/>
            <person name="Malc E."/>
            <person name="Mieczkowski P."/>
            <person name="Kruszewska J.S."/>
            <person name="Biernat P."/>
            <person name="Pawlowska J."/>
        </authorList>
    </citation>
    <scope>NUCLEOTIDE SEQUENCE [LARGE SCALE GENOMIC DNA]</scope>
    <source>
        <strain evidence="1 2">CBS 142.35</strain>
    </source>
</reference>
<accession>A0A8H7RTD8</accession>
<sequence length="99" mass="11537">MNSNSNFNEANAFDTQSALDEWVQTLILLDTTLGPPVRRAPRKPRQRVTEQEREEIFYLHFDEHLSVRDVVEITRIPLATVGTYIAQERINREINNITL</sequence>
<name>A0A8H7RTD8_9FUNG</name>
<dbReference type="AlphaFoldDB" id="A0A8H7RTD8"/>
<proteinExistence type="predicted"/>
<dbReference type="Proteomes" id="UP000646827">
    <property type="component" value="Unassembled WGS sequence"/>
</dbReference>
<dbReference type="EMBL" id="JAEPRB010000297">
    <property type="protein sequence ID" value="KAG2217454.1"/>
    <property type="molecule type" value="Genomic_DNA"/>
</dbReference>